<dbReference type="RefSeq" id="WP_235866904.1">
    <property type="nucleotide sequence ID" value="NZ_AP024855.1"/>
</dbReference>
<dbReference type="PANTHER" id="PTHR11614">
    <property type="entry name" value="PHOSPHOLIPASE-RELATED"/>
    <property type="match status" value="1"/>
</dbReference>
<dbReference type="EMBL" id="JAYXUG010000002">
    <property type="protein sequence ID" value="MEC6830914.1"/>
    <property type="molecule type" value="Genomic_DNA"/>
</dbReference>
<accession>A0A1T4QF77</accession>
<dbReference type="AlphaFoldDB" id="A0A1T4QF77"/>
<evidence type="ECO:0000259" key="1">
    <source>
        <dbReference type="Pfam" id="PF12146"/>
    </source>
</evidence>
<evidence type="ECO:0000313" key="5">
    <source>
        <dbReference type="Proteomes" id="UP001306119"/>
    </source>
</evidence>
<feature type="domain" description="Serine aminopeptidase S33" evidence="1">
    <location>
        <begin position="55"/>
        <end position="306"/>
    </location>
</feature>
<dbReference type="Proteomes" id="UP000191116">
    <property type="component" value="Unassembled WGS sequence"/>
</dbReference>
<protein>
    <submittedName>
        <fullName evidence="2">Alpha/beta fold hydrolase</fullName>
    </submittedName>
    <submittedName>
        <fullName evidence="3">Phospholipase YtpA</fullName>
        <ecNumber evidence="3">3.1.1.-</ecNumber>
    </submittedName>
</protein>
<reference evidence="3 4" key="1">
    <citation type="submission" date="2017-02" db="EMBL/GenBank/DDBJ databases">
        <authorList>
            <person name="Peterson S.W."/>
        </authorList>
    </citation>
    <scope>NUCLEOTIDE SEQUENCE [LARGE SCALE GENOMIC DNA]</scope>
    <source>
        <strain evidence="3 4">CECT 9189</strain>
    </source>
</reference>
<dbReference type="InterPro" id="IPR029058">
    <property type="entry name" value="AB_hydrolase_fold"/>
</dbReference>
<dbReference type="EC" id="3.1.1.-" evidence="3"/>
<dbReference type="SUPFAM" id="SSF53474">
    <property type="entry name" value="alpha/beta-Hydrolases"/>
    <property type="match status" value="1"/>
</dbReference>
<gene>
    <name evidence="3" type="primary">ytpA</name>
    <name evidence="3" type="ORF">CZ814_01017</name>
    <name evidence="2" type="ORF">VXS06_03965</name>
</gene>
<evidence type="ECO:0000313" key="4">
    <source>
        <dbReference type="Proteomes" id="UP000191116"/>
    </source>
</evidence>
<reference evidence="2 5" key="2">
    <citation type="submission" date="2024-01" db="EMBL/GenBank/DDBJ databases">
        <title>Active colonisers of the gastrointestinal tract of Atlantic salmon farmed in a warm water region.</title>
        <authorList>
            <person name="Bowman J.P."/>
        </authorList>
    </citation>
    <scope>NUCLEOTIDE SEQUENCE [LARGE SCALE GENOMIC DNA]</scope>
    <source>
        <strain evidence="2 5">S3MW1</strain>
    </source>
</reference>
<dbReference type="EMBL" id="FUWP01000003">
    <property type="protein sequence ID" value="SKA02453.1"/>
    <property type="molecule type" value="Genomic_DNA"/>
</dbReference>
<organism evidence="3 4">
    <name type="scientific">Photobacterium toruni</name>
    <dbReference type="NCBI Taxonomy" id="1935446"/>
    <lineage>
        <taxon>Bacteria</taxon>
        <taxon>Pseudomonadati</taxon>
        <taxon>Pseudomonadota</taxon>
        <taxon>Gammaproteobacteria</taxon>
        <taxon>Vibrionales</taxon>
        <taxon>Vibrionaceae</taxon>
        <taxon>Photobacterium</taxon>
    </lineage>
</organism>
<dbReference type="GO" id="GO:0016787">
    <property type="term" value="F:hydrolase activity"/>
    <property type="evidence" value="ECO:0007669"/>
    <property type="project" value="UniProtKB-KW"/>
</dbReference>
<dbReference type="Gene3D" id="3.40.50.1820">
    <property type="entry name" value="alpha/beta hydrolase"/>
    <property type="match status" value="1"/>
</dbReference>
<evidence type="ECO:0000313" key="2">
    <source>
        <dbReference type="EMBL" id="MEC6830914.1"/>
    </source>
</evidence>
<name>A0A1T4QF77_9GAMM</name>
<dbReference type="InterPro" id="IPR051044">
    <property type="entry name" value="MAG_DAG_Lipase"/>
</dbReference>
<keyword evidence="3" id="KW-0378">Hydrolase</keyword>
<evidence type="ECO:0000313" key="3">
    <source>
        <dbReference type="EMBL" id="SKA02453.1"/>
    </source>
</evidence>
<sequence>MSQKNVEFSTKESVFIQLMENDVHSMWLQRKQNAFSGKDGVQIQWISVTNPINTRCIVIVNGRNESFWKYQEIFFEFSRQGYDVYAYDHRGQGASGRLTTDHELGHVHSFDDYVDDLHTFITNIVDKERVYQHRFLLAHSMGGAISTLYLEKYNSQFDAVVLNAPMFGIHMPVPLKLIASSIAKLMEHYQHEPSYVLGQRCYHEEPFENNTVCQSKLRYVWAKNLYQLHPELRIGGPSPRWLWQAIEAANHCIRDVEKITIPVLLLQAGSDTIVDNNSHLRFCGQNENCHMKIIRNARHEILMEKDVIRNQALCETLAFFNQFIV</sequence>
<keyword evidence="5" id="KW-1185">Reference proteome</keyword>
<proteinExistence type="predicted"/>
<dbReference type="Proteomes" id="UP001306119">
    <property type="component" value="Unassembled WGS sequence"/>
</dbReference>
<dbReference type="Pfam" id="PF12146">
    <property type="entry name" value="Hydrolase_4"/>
    <property type="match status" value="1"/>
</dbReference>
<dbReference type="InterPro" id="IPR022742">
    <property type="entry name" value="Hydrolase_4"/>
</dbReference>